<gene>
    <name evidence="1" type="ORF">SS50377_16099</name>
    <name evidence="2" type="ORF">SS50377_24120</name>
</gene>
<keyword evidence="3" id="KW-1185">Reference proteome</keyword>
<proteinExistence type="predicted"/>
<dbReference type="AlphaFoldDB" id="V6LHP9"/>
<organism evidence="1">
    <name type="scientific">Spironucleus salmonicida</name>
    <dbReference type="NCBI Taxonomy" id="348837"/>
    <lineage>
        <taxon>Eukaryota</taxon>
        <taxon>Metamonada</taxon>
        <taxon>Diplomonadida</taxon>
        <taxon>Hexamitidae</taxon>
        <taxon>Hexamitinae</taxon>
        <taxon>Spironucleus</taxon>
    </lineage>
</organism>
<name>V6LHP9_9EUKA</name>
<protein>
    <submittedName>
        <fullName evidence="1">Uncharacterized protein</fullName>
    </submittedName>
</protein>
<evidence type="ECO:0000313" key="2">
    <source>
        <dbReference type="EMBL" id="KAH0574173.1"/>
    </source>
</evidence>
<dbReference type="EMBL" id="KI546128">
    <property type="protein sequence ID" value="EST44100.1"/>
    <property type="molecule type" value="Genomic_DNA"/>
</dbReference>
<reference evidence="2" key="2">
    <citation type="submission" date="2020-12" db="EMBL/GenBank/DDBJ databases">
        <title>New Spironucleus salmonicida genome in near-complete chromosomes.</title>
        <authorList>
            <person name="Xu F."/>
            <person name="Kurt Z."/>
            <person name="Jimenez-Gonzalez A."/>
            <person name="Astvaldsson A."/>
            <person name="Andersson J.O."/>
            <person name="Svard S.G."/>
        </authorList>
    </citation>
    <scope>NUCLEOTIDE SEQUENCE</scope>
    <source>
        <strain evidence="2">ATCC 50377</strain>
    </source>
</reference>
<sequence>MEPEEAPKRSRAITIEDLKSENGISFFVEKIKENMITEFEPSAYVSLITQTAYEFCQNIKPNLPAPYVLHRIQKMPKKGEIFTEVSRCVRKYYNIDSISEDQYKYMDNFDDPQQQDVYEDSLNSLNSNQEEPPQKQDIQSDDDICLSNFFTL</sequence>
<accession>V6LHP9</accession>
<evidence type="ECO:0000313" key="1">
    <source>
        <dbReference type="EMBL" id="EST44100.1"/>
    </source>
</evidence>
<reference evidence="1 2" key="1">
    <citation type="journal article" date="2014" name="PLoS Genet.">
        <title>The Genome of Spironucleus salmonicida Highlights a Fish Pathogen Adapted to Fluctuating Environments.</title>
        <authorList>
            <person name="Xu F."/>
            <person name="Jerlstrom-Hultqvist J."/>
            <person name="Einarsson E."/>
            <person name="Astvaldsson A."/>
            <person name="Svard S.G."/>
            <person name="Andersson J.O."/>
        </authorList>
    </citation>
    <scope>NUCLEOTIDE SEQUENCE</scope>
    <source>
        <strain evidence="2">ATCC 50377</strain>
    </source>
</reference>
<dbReference type="EMBL" id="AUWU02000004">
    <property type="protein sequence ID" value="KAH0574173.1"/>
    <property type="molecule type" value="Genomic_DNA"/>
</dbReference>
<dbReference type="VEuPathDB" id="GiardiaDB:SS50377_24120"/>
<dbReference type="Proteomes" id="UP000018208">
    <property type="component" value="Unassembled WGS sequence"/>
</dbReference>
<evidence type="ECO:0000313" key="3">
    <source>
        <dbReference type="Proteomes" id="UP000018208"/>
    </source>
</evidence>